<dbReference type="EMBL" id="PFFO01000189">
    <property type="protein sequence ID" value="PIW06774.1"/>
    <property type="molecule type" value="Genomic_DNA"/>
</dbReference>
<comment type="caution">
    <text evidence="1">The sequence shown here is derived from an EMBL/GenBank/DDBJ whole genome shotgun (WGS) entry which is preliminary data.</text>
</comment>
<dbReference type="Proteomes" id="UP000230556">
    <property type="component" value="Unassembled WGS sequence"/>
</dbReference>
<accession>A0A2M7FMT1</accession>
<name>A0A2M7FMT1_9BACT</name>
<gene>
    <name evidence="1" type="ORF">COW38_04275</name>
</gene>
<dbReference type="AlphaFoldDB" id="A0A2M7FMT1"/>
<feature type="non-terminal residue" evidence="1">
    <location>
        <position position="1"/>
    </location>
</feature>
<organism evidence="1 2">
    <name type="scientific">Candidatus Collierbacteria bacterium CG17_big_fil_post_rev_8_21_14_2_50_45_7</name>
    <dbReference type="NCBI Taxonomy" id="1974536"/>
    <lineage>
        <taxon>Bacteria</taxon>
        <taxon>Candidatus Collieribacteriota</taxon>
    </lineage>
</organism>
<evidence type="ECO:0000313" key="1">
    <source>
        <dbReference type="EMBL" id="PIW06774.1"/>
    </source>
</evidence>
<proteinExistence type="predicted"/>
<reference evidence="2" key="1">
    <citation type="submission" date="2017-09" db="EMBL/GenBank/DDBJ databases">
        <title>Depth-based differentiation of microbial function through sediment-hosted aquifers and enrichment of novel symbionts in the deep terrestrial subsurface.</title>
        <authorList>
            <person name="Probst A.J."/>
            <person name="Ladd B."/>
            <person name="Jarett J.K."/>
            <person name="Geller-Mcgrath D.E."/>
            <person name="Sieber C.M.K."/>
            <person name="Emerson J.B."/>
            <person name="Anantharaman K."/>
            <person name="Thomas B.C."/>
            <person name="Malmstrom R."/>
            <person name="Stieglmeier M."/>
            <person name="Klingl A."/>
            <person name="Woyke T."/>
            <person name="Ryan C.M."/>
            <person name="Banfield J.F."/>
        </authorList>
    </citation>
    <scope>NUCLEOTIDE SEQUENCE [LARGE SCALE GENOMIC DNA]</scope>
</reference>
<protein>
    <submittedName>
        <fullName evidence="1">Uncharacterized protein</fullName>
    </submittedName>
</protein>
<sequence length="171" mass="18744">FTNSDIWGGSTRSWTKRVRDTSGDVGGWGDLLSKAYDKDSPCMYAAQGWRSEYGKSAWLKSTEIADIVNVLMLAKKDSSTQSHLSQIDKPNPDGTDTWDASRVKTELQSRGGNPIDSISSISVNADFGVGKTTNITINGQAFSANEFVDYFNLRAPANIQIVGPLFNIERK</sequence>
<evidence type="ECO:0000313" key="2">
    <source>
        <dbReference type="Proteomes" id="UP000230556"/>
    </source>
</evidence>